<accession>A0A0E9V205</accession>
<sequence length="22" mass="2430">MKAHCFSKYPAVRVGMCETSAL</sequence>
<name>A0A0E9V205_ANGAN</name>
<proteinExistence type="predicted"/>
<protein>
    <submittedName>
        <fullName evidence="1">Uncharacterized protein</fullName>
    </submittedName>
</protein>
<evidence type="ECO:0000313" key="1">
    <source>
        <dbReference type="EMBL" id="JAH71465.1"/>
    </source>
</evidence>
<organism evidence="1">
    <name type="scientific">Anguilla anguilla</name>
    <name type="common">European freshwater eel</name>
    <name type="synonym">Muraena anguilla</name>
    <dbReference type="NCBI Taxonomy" id="7936"/>
    <lineage>
        <taxon>Eukaryota</taxon>
        <taxon>Metazoa</taxon>
        <taxon>Chordata</taxon>
        <taxon>Craniata</taxon>
        <taxon>Vertebrata</taxon>
        <taxon>Euteleostomi</taxon>
        <taxon>Actinopterygii</taxon>
        <taxon>Neopterygii</taxon>
        <taxon>Teleostei</taxon>
        <taxon>Anguilliformes</taxon>
        <taxon>Anguillidae</taxon>
        <taxon>Anguilla</taxon>
    </lineage>
</organism>
<dbReference type="EMBL" id="GBXM01037112">
    <property type="protein sequence ID" value="JAH71465.1"/>
    <property type="molecule type" value="Transcribed_RNA"/>
</dbReference>
<reference evidence="1" key="2">
    <citation type="journal article" date="2015" name="Fish Shellfish Immunol.">
        <title>Early steps in the European eel (Anguilla anguilla)-Vibrio vulnificus interaction in the gills: Role of the RtxA13 toxin.</title>
        <authorList>
            <person name="Callol A."/>
            <person name="Pajuelo D."/>
            <person name="Ebbesson L."/>
            <person name="Teles M."/>
            <person name="MacKenzie S."/>
            <person name="Amaro C."/>
        </authorList>
    </citation>
    <scope>NUCLEOTIDE SEQUENCE</scope>
</reference>
<reference evidence="1" key="1">
    <citation type="submission" date="2014-11" db="EMBL/GenBank/DDBJ databases">
        <authorList>
            <person name="Amaro Gonzalez C."/>
        </authorList>
    </citation>
    <scope>NUCLEOTIDE SEQUENCE</scope>
</reference>
<dbReference type="AlphaFoldDB" id="A0A0E9V205"/>